<gene>
    <name evidence="3" type="ORF">EOD42_00560</name>
</gene>
<evidence type="ECO:0000313" key="4">
    <source>
        <dbReference type="Proteomes" id="UP000282957"/>
    </source>
</evidence>
<dbReference type="Proteomes" id="UP000282957">
    <property type="component" value="Unassembled WGS sequence"/>
</dbReference>
<organism evidence="3 4">
    <name type="scientific">Rhodovarius crocodyli</name>
    <dbReference type="NCBI Taxonomy" id="1979269"/>
    <lineage>
        <taxon>Bacteria</taxon>
        <taxon>Pseudomonadati</taxon>
        <taxon>Pseudomonadota</taxon>
        <taxon>Alphaproteobacteria</taxon>
        <taxon>Acetobacterales</taxon>
        <taxon>Roseomonadaceae</taxon>
        <taxon>Rhodovarius</taxon>
    </lineage>
</organism>
<dbReference type="AlphaFoldDB" id="A0A437MLX7"/>
<dbReference type="GO" id="GO:0017168">
    <property type="term" value="F:5-oxoprolinase (ATP-hydrolyzing) activity"/>
    <property type="evidence" value="ECO:0007669"/>
    <property type="project" value="TreeGrafter"/>
</dbReference>
<dbReference type="PANTHER" id="PTHR11365">
    <property type="entry name" value="5-OXOPROLINASE RELATED"/>
    <property type="match status" value="1"/>
</dbReference>
<evidence type="ECO:0000259" key="2">
    <source>
        <dbReference type="Pfam" id="PF05378"/>
    </source>
</evidence>
<dbReference type="InterPro" id="IPR045079">
    <property type="entry name" value="Oxoprolinase-like"/>
</dbReference>
<comment type="caution">
    <text evidence="3">The sequence shown here is derived from an EMBL/GenBank/DDBJ whole genome shotgun (WGS) entry which is preliminary data.</text>
</comment>
<protein>
    <submittedName>
        <fullName evidence="3">Hydantoinase/oxoprolinase family protein</fullName>
    </submittedName>
</protein>
<dbReference type="Pfam" id="PF05378">
    <property type="entry name" value="Hydant_A_N"/>
    <property type="match status" value="1"/>
</dbReference>
<sequence>MKVGVEIGGTFTDLVRIDARGLSIAKVPSTPAQPDTGVFHAIEAGGISLADMTELAHGSTVATNAVLERKGTRLALLVTEGFRDLLELRRQDRERIFDIFYAKPAPLVARRDAFEVPERMLADGTPERVLELEVAGPVIEAQLREGGYGAVAICLLNSFANPAHEHGLAAWLRARMPELRVTCSVDVTREFREYERASTTSLSAYVQPVLDAYLTRIEARLAEGGFSGTFSMMQSNGGRVPAAAIRLNAGSALLSGPAAGVTGAIRQAGLSGFRDIVTLDIGGTSADVCLIQDGRPELTREAKVDTLPVLMPMVDITTIGAGGGSLIWRDEGGLLRAGPRSAGAVPGPACYGRGGTQPTLTDAHLVCGRIQPDAKLAGAMPLDAAAARAAFAPLAAELGMSAEELADSAVRIAVANIVSAIRLVSTRRGRDPRDYALVPYGGAGPLHAAAVAEALAMDTVVVPPNAGVISAYGLLAADHSLHDSLTRRTRLDEGAAESVSLTLATMRDGLAARADGMELGPDRRWDVTLEMRFVGQAFEIPVPLTPALAEAPTVEGLRTAFEEAYGRIYRHGAVMAGRMAEIVSYRVGLHVPPEAVPSLAGIGGDGFSVPEGAVEVYDEGRPQRAFRMARSAVGGVPRPGPLVLEDVTATTFVPSGWTATSDEAGNLILRKAAP</sequence>
<reference evidence="3 4" key="1">
    <citation type="submission" date="2019-01" db="EMBL/GenBank/DDBJ databases">
        <authorList>
            <person name="Chen W.-M."/>
        </authorList>
    </citation>
    <scope>NUCLEOTIDE SEQUENCE [LARGE SCALE GENOMIC DNA]</scope>
    <source>
        <strain evidence="3 4">CCP-6</strain>
    </source>
</reference>
<dbReference type="GO" id="GO:0005829">
    <property type="term" value="C:cytosol"/>
    <property type="evidence" value="ECO:0007669"/>
    <property type="project" value="TreeGrafter"/>
</dbReference>
<keyword evidence="4" id="KW-1185">Reference proteome</keyword>
<dbReference type="OrthoDB" id="9759608at2"/>
<feature type="domain" description="Hydantoinase/oxoprolinase N-terminal" evidence="2">
    <location>
        <begin position="2"/>
        <end position="173"/>
    </location>
</feature>
<dbReference type="InterPro" id="IPR002821">
    <property type="entry name" value="Hydantoinase_A"/>
</dbReference>
<dbReference type="PANTHER" id="PTHR11365:SF23">
    <property type="entry name" value="HYPOTHETICAL 5-OXOPROLINASE (EUROFUNG)-RELATED"/>
    <property type="match status" value="1"/>
</dbReference>
<dbReference type="InterPro" id="IPR008040">
    <property type="entry name" value="Hydant_A_N"/>
</dbReference>
<name>A0A437MLX7_9PROT</name>
<dbReference type="RefSeq" id="WP_127785113.1">
    <property type="nucleotide sequence ID" value="NZ_SACL01000001.1"/>
</dbReference>
<feature type="domain" description="Hydantoinase A/oxoprolinase" evidence="1">
    <location>
        <begin position="196"/>
        <end position="479"/>
    </location>
</feature>
<dbReference type="GO" id="GO:0006749">
    <property type="term" value="P:glutathione metabolic process"/>
    <property type="evidence" value="ECO:0007669"/>
    <property type="project" value="TreeGrafter"/>
</dbReference>
<evidence type="ECO:0000313" key="3">
    <source>
        <dbReference type="EMBL" id="RVT98641.1"/>
    </source>
</evidence>
<dbReference type="Pfam" id="PF01968">
    <property type="entry name" value="Hydantoinase_A"/>
    <property type="match status" value="1"/>
</dbReference>
<accession>A0A437MLX7</accession>
<evidence type="ECO:0000259" key="1">
    <source>
        <dbReference type="Pfam" id="PF01968"/>
    </source>
</evidence>
<proteinExistence type="predicted"/>
<dbReference type="EMBL" id="SACL01000001">
    <property type="protein sequence ID" value="RVT98641.1"/>
    <property type="molecule type" value="Genomic_DNA"/>
</dbReference>